<evidence type="ECO:0000256" key="13">
    <source>
        <dbReference type="ARBA" id="ARBA00023180"/>
    </source>
</evidence>
<evidence type="ECO:0000256" key="1">
    <source>
        <dbReference type="ARBA" id="ARBA00004236"/>
    </source>
</evidence>
<dbReference type="EMBL" id="JQ018995">
    <property type="protein sequence ID" value="AEX12144.1"/>
    <property type="molecule type" value="Genomic_DNA"/>
</dbReference>
<keyword evidence="10" id="KW-1133">Transmembrane helix</keyword>
<dbReference type="EMBL" id="JQ018996">
    <property type="protein sequence ID" value="AEX12145.1"/>
    <property type="molecule type" value="Genomic_DNA"/>
</dbReference>
<dbReference type="EMBL" id="JQ018994">
    <property type="protein sequence ID" value="AEX12143.1"/>
    <property type="molecule type" value="Genomic_DNA"/>
</dbReference>
<evidence type="ECO:0000313" key="25">
    <source>
        <dbReference type="EMBL" id="AEX12148.1"/>
    </source>
</evidence>
<keyword evidence="13" id="KW-0325">Glycoprotein</keyword>
<dbReference type="EMBL" id="JQ019003">
    <property type="protein sequence ID" value="AEX12152.1"/>
    <property type="molecule type" value="Genomic_DNA"/>
</dbReference>
<evidence type="ECO:0000313" key="22">
    <source>
        <dbReference type="EMBL" id="AEX12145.1"/>
    </source>
</evidence>
<evidence type="ECO:0000313" key="28">
    <source>
        <dbReference type="EMBL" id="AEX12151.1"/>
    </source>
</evidence>
<evidence type="ECO:0000256" key="7">
    <source>
        <dbReference type="ARBA" id="ARBA00022692"/>
    </source>
</evidence>
<evidence type="ECO:0000313" key="20">
    <source>
        <dbReference type="EMBL" id="AEX12143.1"/>
    </source>
</evidence>
<evidence type="ECO:0000313" key="16">
    <source>
        <dbReference type="EMBL" id="AEX12139.1"/>
    </source>
</evidence>
<dbReference type="EMBL" id="JQ019000">
    <property type="protein sequence ID" value="AEX12149.1"/>
    <property type="molecule type" value="Genomic_DNA"/>
</dbReference>
<evidence type="ECO:0000256" key="15">
    <source>
        <dbReference type="ARBA" id="ARBA00038349"/>
    </source>
</evidence>
<protein>
    <recommendedName>
        <fullName evidence="30">Leucine-rich repeat-containing N-terminal plant-type domain-containing protein</fullName>
    </recommendedName>
</protein>
<organism evidence="26">
    <name type="scientific">Pinus taeda</name>
    <name type="common">Loblolly pine</name>
    <dbReference type="NCBI Taxonomy" id="3352"/>
    <lineage>
        <taxon>Eukaryota</taxon>
        <taxon>Viridiplantae</taxon>
        <taxon>Streptophyta</taxon>
        <taxon>Embryophyta</taxon>
        <taxon>Tracheophyta</taxon>
        <taxon>Spermatophyta</taxon>
        <taxon>Pinopsida</taxon>
        <taxon>Pinidae</taxon>
        <taxon>Conifers I</taxon>
        <taxon>Pinales</taxon>
        <taxon>Pinaceae</taxon>
        <taxon>Pinus</taxon>
        <taxon>Pinus subgen. Pinus</taxon>
    </lineage>
</organism>
<comment type="similarity">
    <text evidence="3">Belongs to the RLP family.</text>
</comment>
<reference evidence="26" key="1">
    <citation type="submission" date="2011-11" db="EMBL/GenBank/DDBJ databases">
        <title>Nucleotide Diversity and Divergence in the Loblolly Pine Gene Space.</title>
        <authorList>
            <person name="Neale D.B."/>
            <person name="Wegrzyn J.L."/>
            <person name="Lee J.M."/>
            <person name="Eckert A.J."/>
            <person name="Liechty J.D."/>
            <person name="Stevens K.A."/>
            <person name="Langley C.H."/>
        </authorList>
    </citation>
    <scope>NUCLEOTIDE SEQUENCE</scope>
    <source>
        <strain evidence="29">5638</strain>
        <strain evidence="19">5639</strain>
        <strain evidence="17">5640</strain>
        <strain evidence="22">5641</strain>
        <strain evidence="25">5644</strain>
        <strain evidence="18">5645</strain>
        <strain evidence="26">5646</strain>
        <strain evidence="28">5648</strain>
        <strain evidence="23">5649</strain>
        <strain evidence="16">5650</strain>
        <strain evidence="27">5651</strain>
        <strain evidence="20">5652</strain>
        <strain evidence="21">5653</strain>
        <strain evidence="24">5654</strain>
        <tissue evidence="26">Megagametophyte</tissue>
    </source>
</reference>
<evidence type="ECO:0000313" key="24">
    <source>
        <dbReference type="EMBL" id="AEX12147.1"/>
    </source>
</evidence>
<dbReference type="EMBL" id="JQ018990">
    <property type="protein sequence ID" value="AEX12139.1"/>
    <property type="molecule type" value="Genomic_DNA"/>
</dbReference>
<keyword evidence="12" id="KW-0675">Receptor</keyword>
<gene>
    <name evidence="26" type="ORF">0_4681_01</name>
</gene>
<dbReference type="EMBL" id="JQ018998">
    <property type="protein sequence ID" value="AEX12147.1"/>
    <property type="molecule type" value="Genomic_DNA"/>
</dbReference>
<evidence type="ECO:0000256" key="5">
    <source>
        <dbReference type="ARBA" id="ARBA00022553"/>
    </source>
</evidence>
<dbReference type="GO" id="GO:0005886">
    <property type="term" value="C:plasma membrane"/>
    <property type="evidence" value="ECO:0007669"/>
    <property type="project" value="UniProtKB-SubCell"/>
</dbReference>
<dbReference type="EMBL" id="JQ018991">
    <property type="protein sequence ID" value="AEX12140.1"/>
    <property type="molecule type" value="Genomic_DNA"/>
</dbReference>
<evidence type="ECO:0000313" key="18">
    <source>
        <dbReference type="EMBL" id="AEX12141.1"/>
    </source>
</evidence>
<keyword evidence="9" id="KW-0677">Repeat</keyword>
<evidence type="ECO:0000256" key="14">
    <source>
        <dbReference type="ARBA" id="ARBA00037847"/>
    </source>
</evidence>
<keyword evidence="4" id="KW-1003">Cell membrane</keyword>
<comment type="similarity">
    <text evidence="15">Belongs to the protein kinase superfamily.</text>
</comment>
<evidence type="ECO:0000313" key="27">
    <source>
        <dbReference type="EMBL" id="AEX12150.1"/>
    </source>
</evidence>
<evidence type="ECO:0000313" key="29">
    <source>
        <dbReference type="EMBL" id="AEX12152.1"/>
    </source>
</evidence>
<dbReference type="EMBL" id="JQ018997">
    <property type="protein sequence ID" value="AEX12146.1"/>
    <property type="molecule type" value="Genomic_DNA"/>
</dbReference>
<evidence type="ECO:0000256" key="12">
    <source>
        <dbReference type="ARBA" id="ARBA00023170"/>
    </source>
</evidence>
<keyword evidence="11" id="KW-0472">Membrane</keyword>
<evidence type="ECO:0000313" key="19">
    <source>
        <dbReference type="EMBL" id="AEX12142.1"/>
    </source>
</evidence>
<proteinExistence type="inferred from homology"/>
<evidence type="ECO:0000313" key="23">
    <source>
        <dbReference type="EMBL" id="AEX12146.1"/>
    </source>
</evidence>
<evidence type="ECO:0000256" key="9">
    <source>
        <dbReference type="ARBA" id="ARBA00022737"/>
    </source>
</evidence>
<dbReference type="EMBL" id="JQ019001">
    <property type="protein sequence ID" value="AEX12150.1"/>
    <property type="molecule type" value="Genomic_DNA"/>
</dbReference>
<evidence type="ECO:0008006" key="30">
    <source>
        <dbReference type="Google" id="ProtNLM"/>
    </source>
</evidence>
<keyword evidence="7" id="KW-0812">Transmembrane</keyword>
<dbReference type="PRINTS" id="PR00019">
    <property type="entry name" value="LEURICHRPT"/>
</dbReference>
<evidence type="ECO:0000256" key="2">
    <source>
        <dbReference type="ARBA" id="ARBA00004479"/>
    </source>
</evidence>
<dbReference type="EMBL" id="JQ018993">
    <property type="protein sequence ID" value="AEX12142.1"/>
    <property type="molecule type" value="Genomic_DNA"/>
</dbReference>
<keyword evidence="6" id="KW-0433">Leucine-rich repeat</keyword>
<accession>K7NJQ9</accession>
<dbReference type="EMBL" id="JQ019002">
    <property type="protein sequence ID" value="AEX12151.1"/>
    <property type="molecule type" value="Genomic_DNA"/>
</dbReference>
<name>K7NJQ9_PINTA</name>
<evidence type="ECO:0000256" key="4">
    <source>
        <dbReference type="ARBA" id="ARBA00022475"/>
    </source>
</evidence>
<dbReference type="EMBL" id="JQ018992">
    <property type="protein sequence ID" value="AEX12141.1"/>
    <property type="molecule type" value="Genomic_DNA"/>
</dbReference>
<evidence type="ECO:0000256" key="6">
    <source>
        <dbReference type="ARBA" id="ARBA00022614"/>
    </source>
</evidence>
<keyword evidence="8" id="KW-0732">Signal</keyword>
<dbReference type="Pfam" id="PF13855">
    <property type="entry name" value="LRR_8"/>
    <property type="match status" value="1"/>
</dbReference>
<sequence>VGMMKQLRVLDLSSNTLSGPIPNTLGNLTQLKILDLNVNRLNGAIPKEFLNLASLVQLNVSHNSLSGRIPDGIPLRKFPMSSYSDNSGLCGDPLPAC</sequence>
<evidence type="ECO:0000256" key="11">
    <source>
        <dbReference type="ARBA" id="ARBA00023136"/>
    </source>
</evidence>
<dbReference type="FunFam" id="3.80.10.10:FF:000731">
    <property type="entry name" value="Leucine-rich repeat receptor-like protein kinase"/>
    <property type="match status" value="1"/>
</dbReference>
<comment type="subcellular location">
    <subcellularLocation>
        <location evidence="1">Cell membrane</location>
    </subcellularLocation>
    <subcellularLocation>
        <location evidence="14">Endomembrane system</location>
        <topology evidence="14">Single-pass membrane protein</topology>
    </subcellularLocation>
    <subcellularLocation>
        <location evidence="2">Membrane</location>
        <topology evidence="2">Single-pass type I membrane protein</topology>
    </subcellularLocation>
</comment>
<dbReference type="PANTHER" id="PTHR27004:SF203">
    <property type="entry name" value="LEUCINE-RICH REPEAT-CONTAINING N-TERMINAL PLANT-TYPE DOMAIN-CONTAINING PROTEIN"/>
    <property type="match status" value="1"/>
</dbReference>
<dbReference type="Gene3D" id="3.80.10.10">
    <property type="entry name" value="Ribonuclease Inhibitor"/>
    <property type="match status" value="1"/>
</dbReference>
<evidence type="ECO:0000256" key="10">
    <source>
        <dbReference type="ARBA" id="ARBA00022989"/>
    </source>
</evidence>
<dbReference type="AlphaFoldDB" id="K7NJQ9"/>
<feature type="non-terminal residue" evidence="26">
    <location>
        <position position="1"/>
    </location>
</feature>
<dbReference type="InterPro" id="IPR001611">
    <property type="entry name" value="Leu-rich_rpt"/>
</dbReference>
<evidence type="ECO:0000313" key="21">
    <source>
        <dbReference type="EMBL" id="AEX12144.1"/>
    </source>
</evidence>
<dbReference type="SUPFAM" id="SSF52058">
    <property type="entry name" value="L domain-like"/>
    <property type="match status" value="1"/>
</dbReference>
<dbReference type="EMBL" id="JQ018999">
    <property type="protein sequence ID" value="AEX12148.1"/>
    <property type="molecule type" value="Genomic_DNA"/>
</dbReference>
<keyword evidence="5" id="KW-0597">Phosphoprotein</keyword>
<dbReference type="InterPro" id="IPR032675">
    <property type="entry name" value="LRR_dom_sf"/>
</dbReference>
<evidence type="ECO:0000256" key="3">
    <source>
        <dbReference type="ARBA" id="ARBA00009592"/>
    </source>
</evidence>
<evidence type="ECO:0000256" key="8">
    <source>
        <dbReference type="ARBA" id="ARBA00022729"/>
    </source>
</evidence>
<evidence type="ECO:0000313" key="26">
    <source>
        <dbReference type="EMBL" id="AEX12149.1"/>
    </source>
</evidence>
<dbReference type="PANTHER" id="PTHR27004">
    <property type="entry name" value="RECEPTOR-LIKE PROTEIN 12 ISOFORM X1"/>
    <property type="match status" value="1"/>
</dbReference>
<evidence type="ECO:0000313" key="17">
    <source>
        <dbReference type="EMBL" id="AEX12140.1"/>
    </source>
</evidence>